<dbReference type="EMBL" id="JABBZM010000003">
    <property type="protein sequence ID" value="NMV37239.1"/>
    <property type="molecule type" value="Genomic_DNA"/>
</dbReference>
<reference evidence="1 2" key="1">
    <citation type="submission" date="2020-04" db="EMBL/GenBank/DDBJ databases">
        <title>Ralstonia insidiosa genome sequencing and assembly.</title>
        <authorList>
            <person name="Martins R.C.R."/>
            <person name="Perdigao-Neto L.V."/>
            <person name="Levin A.S.S."/>
            <person name="Costa S.F."/>
        </authorList>
    </citation>
    <scope>NUCLEOTIDE SEQUENCE [LARGE SCALE GENOMIC DNA]</scope>
    <source>
        <strain evidence="1 2">5047</strain>
    </source>
</reference>
<dbReference type="RefSeq" id="WP_169339425.1">
    <property type="nucleotide sequence ID" value="NZ_JABBZM010000003.1"/>
</dbReference>
<protein>
    <submittedName>
        <fullName evidence="1">Uncharacterized protein</fullName>
    </submittedName>
</protein>
<gene>
    <name evidence="1" type="ORF">HGR00_04900</name>
</gene>
<organism evidence="1 2">
    <name type="scientific">Ralstonia insidiosa</name>
    <dbReference type="NCBI Taxonomy" id="190721"/>
    <lineage>
        <taxon>Bacteria</taxon>
        <taxon>Pseudomonadati</taxon>
        <taxon>Pseudomonadota</taxon>
        <taxon>Betaproteobacteria</taxon>
        <taxon>Burkholderiales</taxon>
        <taxon>Burkholderiaceae</taxon>
        <taxon>Ralstonia</taxon>
    </lineage>
</organism>
<name>A0A848NV66_9RALS</name>
<comment type="caution">
    <text evidence="1">The sequence shown here is derived from an EMBL/GenBank/DDBJ whole genome shotgun (WGS) entry which is preliminary data.</text>
</comment>
<evidence type="ECO:0000313" key="2">
    <source>
        <dbReference type="Proteomes" id="UP000575469"/>
    </source>
</evidence>
<dbReference type="Proteomes" id="UP000575469">
    <property type="component" value="Unassembled WGS sequence"/>
</dbReference>
<accession>A0A848NV66</accession>
<evidence type="ECO:0000313" key="1">
    <source>
        <dbReference type="EMBL" id="NMV37239.1"/>
    </source>
</evidence>
<proteinExistence type="predicted"/>
<dbReference type="AlphaFoldDB" id="A0A848NV66"/>
<sequence length="57" mass="5999">MAEKQYRVNWALSGVGKKDLKEGDSVKMDEDEAAHLVKLGVLTPADAKSAAPEGGGE</sequence>